<name>A0ABT2JFD7_9PSEU</name>
<evidence type="ECO:0000313" key="3">
    <source>
        <dbReference type="Proteomes" id="UP001156441"/>
    </source>
</evidence>
<dbReference type="Gene3D" id="3.30.1310.10">
    <property type="entry name" value="Nucleoid-associated protein YbaB-like domain"/>
    <property type="match status" value="1"/>
</dbReference>
<evidence type="ECO:0000313" key="2">
    <source>
        <dbReference type="EMBL" id="MCT2586150.1"/>
    </source>
</evidence>
<accession>A0ABT2JFD7</accession>
<reference evidence="2 3" key="1">
    <citation type="submission" date="2021-02" db="EMBL/GenBank/DDBJ databases">
        <title>Actinophytocola xerophila sp. nov., isolated from soil of cotton cropping field.</title>
        <authorList>
            <person name="Huang R."/>
            <person name="Chen X."/>
            <person name="Ge X."/>
            <person name="Liu W."/>
        </authorList>
    </citation>
    <scope>NUCLEOTIDE SEQUENCE [LARGE SCALE GENOMIC DNA]</scope>
    <source>
        <strain evidence="2 3">S1-96</strain>
    </source>
</reference>
<dbReference type="InterPro" id="IPR036894">
    <property type="entry name" value="YbaB-like_sf"/>
</dbReference>
<dbReference type="RefSeq" id="WP_260193940.1">
    <property type="nucleotide sequence ID" value="NZ_JAFFZE010000017.1"/>
</dbReference>
<dbReference type="InterPro" id="IPR004401">
    <property type="entry name" value="YbaB/EbfC"/>
</dbReference>
<sequence>MADIDIDHELAVVDRRVREAGAHAAAEVARTGPISGRATSPDGAISVEVAPGGLITDLRLSDAALQVDMETLARRITSVAERATRLAGGNMHKALAPVVGEQHLESLGYVPVDDEEADADPDAAFEDPLKHTAERGHGRGRRP</sequence>
<dbReference type="Proteomes" id="UP001156441">
    <property type="component" value="Unassembled WGS sequence"/>
</dbReference>
<proteinExistence type="predicted"/>
<protein>
    <submittedName>
        <fullName evidence="2">YbaB/EbfC family nucleoid-associated protein</fullName>
    </submittedName>
</protein>
<dbReference type="EMBL" id="JAFFZE010000017">
    <property type="protein sequence ID" value="MCT2586150.1"/>
    <property type="molecule type" value="Genomic_DNA"/>
</dbReference>
<feature type="region of interest" description="Disordered" evidence="1">
    <location>
        <begin position="109"/>
        <end position="143"/>
    </location>
</feature>
<organism evidence="2 3">
    <name type="scientific">Actinophytocola gossypii</name>
    <dbReference type="NCBI Taxonomy" id="2812003"/>
    <lineage>
        <taxon>Bacteria</taxon>
        <taxon>Bacillati</taxon>
        <taxon>Actinomycetota</taxon>
        <taxon>Actinomycetes</taxon>
        <taxon>Pseudonocardiales</taxon>
        <taxon>Pseudonocardiaceae</taxon>
    </lineage>
</organism>
<feature type="compositionally biased region" description="Acidic residues" evidence="1">
    <location>
        <begin position="112"/>
        <end position="125"/>
    </location>
</feature>
<keyword evidence="3" id="KW-1185">Reference proteome</keyword>
<comment type="caution">
    <text evidence="2">The sequence shown here is derived from an EMBL/GenBank/DDBJ whole genome shotgun (WGS) entry which is preliminary data.</text>
</comment>
<dbReference type="Pfam" id="PF02575">
    <property type="entry name" value="YbaB_DNA_bd"/>
    <property type="match status" value="1"/>
</dbReference>
<gene>
    <name evidence="2" type="ORF">JT362_23815</name>
</gene>
<feature type="compositionally biased region" description="Basic and acidic residues" evidence="1">
    <location>
        <begin position="127"/>
        <end position="137"/>
    </location>
</feature>
<evidence type="ECO:0000256" key="1">
    <source>
        <dbReference type="SAM" id="MobiDB-lite"/>
    </source>
</evidence>